<name>A0A3M0G4T5_9FLAO</name>
<dbReference type="SUPFAM" id="SSF52821">
    <property type="entry name" value="Rhodanese/Cell cycle control phosphatase"/>
    <property type="match status" value="1"/>
</dbReference>
<dbReference type="Proteomes" id="UP000281985">
    <property type="component" value="Unassembled WGS sequence"/>
</dbReference>
<dbReference type="InterPro" id="IPR050229">
    <property type="entry name" value="GlpE_sulfurtransferase"/>
</dbReference>
<sequence length="144" mass="15974">MDGVNKKINNMMRKLIIAFAFIGLVFFSGCKESKAQDTPVVQVIPVAQFESDIKDTNTQLIDVRTVVEYESGHIKGAKNIVYNSEAWNSSIEKLDKSKPVYVYCKKGGRSAKCASLLEEAGFTTVYDLNGGIMEWQGEGKPIEN</sequence>
<organism evidence="2 3">
    <name type="scientific">Dokdonia sinensis</name>
    <dbReference type="NCBI Taxonomy" id="2479847"/>
    <lineage>
        <taxon>Bacteria</taxon>
        <taxon>Pseudomonadati</taxon>
        <taxon>Bacteroidota</taxon>
        <taxon>Flavobacteriia</taxon>
        <taxon>Flavobacteriales</taxon>
        <taxon>Flavobacteriaceae</taxon>
        <taxon>Dokdonia</taxon>
    </lineage>
</organism>
<dbReference type="PROSITE" id="PS50206">
    <property type="entry name" value="RHODANESE_3"/>
    <property type="match status" value="1"/>
</dbReference>
<feature type="domain" description="Rhodanese" evidence="1">
    <location>
        <begin position="54"/>
        <end position="144"/>
    </location>
</feature>
<evidence type="ECO:0000313" key="2">
    <source>
        <dbReference type="EMBL" id="RMB56179.1"/>
    </source>
</evidence>
<dbReference type="AlphaFoldDB" id="A0A3M0G4T5"/>
<dbReference type="InterPro" id="IPR001763">
    <property type="entry name" value="Rhodanese-like_dom"/>
</dbReference>
<dbReference type="PROSITE" id="PS51257">
    <property type="entry name" value="PROKAR_LIPOPROTEIN"/>
    <property type="match status" value="1"/>
</dbReference>
<comment type="caution">
    <text evidence="2">The sequence shown here is derived from an EMBL/GenBank/DDBJ whole genome shotgun (WGS) entry which is preliminary data.</text>
</comment>
<dbReference type="PANTHER" id="PTHR43031">
    <property type="entry name" value="FAD-DEPENDENT OXIDOREDUCTASE"/>
    <property type="match status" value="1"/>
</dbReference>
<reference evidence="2 3" key="1">
    <citation type="submission" date="2018-10" db="EMBL/GenBank/DDBJ databases">
        <title>Dokdonia luteus sp. nov., isolated from sea water.</title>
        <authorList>
            <person name="Zhou L.Y."/>
            <person name="Du Z.J."/>
        </authorList>
    </citation>
    <scope>NUCLEOTIDE SEQUENCE [LARGE SCALE GENOMIC DNA]</scope>
    <source>
        <strain evidence="2 3">SH27</strain>
    </source>
</reference>
<dbReference type="Gene3D" id="3.40.250.10">
    <property type="entry name" value="Rhodanese-like domain"/>
    <property type="match status" value="1"/>
</dbReference>
<proteinExistence type="predicted"/>
<dbReference type="InterPro" id="IPR036873">
    <property type="entry name" value="Rhodanese-like_dom_sf"/>
</dbReference>
<dbReference type="PANTHER" id="PTHR43031:SF1">
    <property type="entry name" value="PYRIDINE NUCLEOTIDE-DISULPHIDE OXIDOREDUCTASE"/>
    <property type="match status" value="1"/>
</dbReference>
<keyword evidence="3" id="KW-1185">Reference proteome</keyword>
<evidence type="ECO:0000313" key="3">
    <source>
        <dbReference type="Proteomes" id="UP000281985"/>
    </source>
</evidence>
<gene>
    <name evidence="2" type="ORF">EAX61_15530</name>
</gene>
<dbReference type="EMBL" id="REFV01000021">
    <property type="protein sequence ID" value="RMB56179.1"/>
    <property type="molecule type" value="Genomic_DNA"/>
</dbReference>
<protein>
    <submittedName>
        <fullName evidence="2">Rhodanese-like domain-containing protein</fullName>
    </submittedName>
</protein>
<dbReference type="SMART" id="SM00450">
    <property type="entry name" value="RHOD"/>
    <property type="match status" value="1"/>
</dbReference>
<evidence type="ECO:0000259" key="1">
    <source>
        <dbReference type="PROSITE" id="PS50206"/>
    </source>
</evidence>
<dbReference type="Pfam" id="PF00581">
    <property type="entry name" value="Rhodanese"/>
    <property type="match status" value="1"/>
</dbReference>
<accession>A0A3M0G4T5</accession>
<dbReference type="CDD" id="cd00158">
    <property type="entry name" value="RHOD"/>
    <property type="match status" value="1"/>
</dbReference>